<reference evidence="2" key="1">
    <citation type="submission" date="2021-02" db="EMBL/GenBank/DDBJ databases">
        <authorList>
            <person name="Palmer J.M."/>
        </authorList>
    </citation>
    <scope>NUCLEOTIDE SEQUENCE</scope>
    <source>
        <strain evidence="2">SCRP734</strain>
    </source>
</reference>
<keyword evidence="3" id="KW-1185">Reference proteome</keyword>
<proteinExistence type="predicted"/>
<feature type="region of interest" description="Disordered" evidence="1">
    <location>
        <begin position="121"/>
        <end position="141"/>
    </location>
</feature>
<protein>
    <recommendedName>
        <fullName evidence="4">FYVE-type domain-containing protein</fullName>
    </recommendedName>
</protein>
<dbReference type="Proteomes" id="UP000694044">
    <property type="component" value="Unassembled WGS sequence"/>
</dbReference>
<dbReference type="InterPro" id="IPR052727">
    <property type="entry name" value="Rab4/Rab5_effector"/>
</dbReference>
<dbReference type="PANTHER" id="PTHR13510">
    <property type="entry name" value="FYVE-FINGER-CONTAINING RAB5 EFFECTOR PROTEIN RABENOSYN-5-RELATED"/>
    <property type="match status" value="1"/>
</dbReference>
<accession>A0A8T1VG58</accession>
<organism evidence="2 3">
    <name type="scientific">Phytophthora pseudosyringae</name>
    <dbReference type="NCBI Taxonomy" id="221518"/>
    <lineage>
        <taxon>Eukaryota</taxon>
        <taxon>Sar</taxon>
        <taxon>Stramenopiles</taxon>
        <taxon>Oomycota</taxon>
        <taxon>Peronosporomycetes</taxon>
        <taxon>Peronosporales</taxon>
        <taxon>Peronosporaceae</taxon>
        <taxon>Phytophthora</taxon>
    </lineage>
</organism>
<dbReference type="PANTHER" id="PTHR13510:SF44">
    <property type="entry name" value="RABENOSYN-5"/>
    <property type="match status" value="1"/>
</dbReference>
<comment type="caution">
    <text evidence="2">The sequence shown here is derived from an EMBL/GenBank/DDBJ whole genome shotgun (WGS) entry which is preliminary data.</text>
</comment>
<evidence type="ECO:0000256" key="1">
    <source>
        <dbReference type="SAM" id="MobiDB-lite"/>
    </source>
</evidence>
<sequence>MTVAQDGTILSQLAASAVTHPPCVCDSFREALSLGHPPTRATNVNTPLGSMRFGDSWDAGHLFPPRELVLTRTDREQYETLAEQLVAETLQASEDFIADRRSIDLERWKVVMERGSMTAYRSRSRGQRRARRDRLGTEEAVESSFVHRPKLYSTDSSLSELMGRSNTHLSYEDDSSSLGGSDYFENSRIDGETPEQSVLGKSRPPNTPMVFGGGVVSGTVDDAGLGFLADTEERSIMRAATSKDVSVKDMRILAQIRGPTQQDPFRFLGIKWSSYSTTRAGSVVAKPRDVVVLESTGMALDSTGEKVYYFLNHSVEIEEVPEYRKQGLVRLCTSSCRILRAYSSQGEVEVYFRGYSNAGGHISVAASTQLFCDSLLDTAQVVEESYLKKLAWFVHAYARRQHSHGDDDKHEGCACCHKLPTKGFKKLLESSTTCFLCRRKVCKKCTVKKNLPLDMTSKKSLEFCLTCYLKAKKLSAWRVAVATLPKP</sequence>
<feature type="region of interest" description="Disordered" evidence="1">
    <location>
        <begin position="169"/>
        <end position="205"/>
    </location>
</feature>
<dbReference type="OrthoDB" id="116788at2759"/>
<gene>
    <name evidence="2" type="ORF">PHYPSEUDO_009060</name>
</gene>
<dbReference type="EMBL" id="JAGDFM010000372">
    <property type="protein sequence ID" value="KAG7379113.1"/>
    <property type="molecule type" value="Genomic_DNA"/>
</dbReference>
<evidence type="ECO:0008006" key="4">
    <source>
        <dbReference type="Google" id="ProtNLM"/>
    </source>
</evidence>
<evidence type="ECO:0000313" key="3">
    <source>
        <dbReference type="Proteomes" id="UP000694044"/>
    </source>
</evidence>
<evidence type="ECO:0000313" key="2">
    <source>
        <dbReference type="EMBL" id="KAG7379113.1"/>
    </source>
</evidence>
<name>A0A8T1VG58_9STRA</name>
<dbReference type="AlphaFoldDB" id="A0A8T1VG58"/>
<feature type="compositionally biased region" description="Basic residues" evidence="1">
    <location>
        <begin position="122"/>
        <end position="132"/>
    </location>
</feature>